<dbReference type="NCBIfam" id="TIGR00328">
    <property type="entry name" value="flhB"/>
    <property type="match status" value="1"/>
</dbReference>
<proteinExistence type="inferred from homology"/>
<feature type="transmembrane region" description="Helical" evidence="13">
    <location>
        <begin position="189"/>
        <end position="214"/>
    </location>
</feature>
<dbReference type="PANTHER" id="PTHR30531">
    <property type="entry name" value="FLAGELLAR BIOSYNTHETIC PROTEIN FLHB"/>
    <property type="match status" value="1"/>
</dbReference>
<evidence type="ECO:0000313" key="17">
    <source>
        <dbReference type="Proteomes" id="UP000275727"/>
    </source>
</evidence>
<evidence type="ECO:0000256" key="2">
    <source>
        <dbReference type="ARBA" id="ARBA00010690"/>
    </source>
</evidence>
<comment type="function">
    <text evidence="12 13">Required for formation of the rod structure in the basal body of the flagellar apparatus. Together with FliI and FliH, may constitute the export apparatus of flagellin.</text>
</comment>
<dbReference type="EMBL" id="AP018711">
    <property type="protein sequence ID" value="BBE36059.1"/>
    <property type="molecule type" value="Genomic_DNA"/>
</dbReference>
<comment type="caution">
    <text evidence="13">Lacks conserved residue(s) required for the propagation of feature annotation.</text>
</comment>
<dbReference type="Proteomes" id="UP000275727">
    <property type="component" value="Chromosome"/>
</dbReference>
<feature type="transmembrane region" description="Helical" evidence="13">
    <location>
        <begin position="93"/>
        <end position="122"/>
    </location>
</feature>
<keyword evidence="7 13" id="KW-1005">Bacterial flagellum biogenesis</keyword>
<dbReference type="GO" id="GO:0009306">
    <property type="term" value="P:protein secretion"/>
    <property type="evidence" value="ECO:0007669"/>
    <property type="project" value="InterPro"/>
</dbReference>
<evidence type="ECO:0000256" key="6">
    <source>
        <dbReference type="ARBA" id="ARBA00022692"/>
    </source>
</evidence>
<keyword evidence="6 13" id="KW-0812">Transmembrane</keyword>
<evidence type="ECO:0000313" key="18">
    <source>
        <dbReference type="Proteomes" id="UP000276029"/>
    </source>
</evidence>
<dbReference type="Pfam" id="PF01312">
    <property type="entry name" value="Bac_export_2"/>
    <property type="match status" value="1"/>
</dbReference>
<keyword evidence="10 13" id="KW-0472">Membrane</keyword>
<dbReference type="Gene3D" id="3.40.1690.10">
    <property type="entry name" value="secretion proteins EscU"/>
    <property type="match status" value="1"/>
</dbReference>
<dbReference type="KEGG" id="smic:SmB9_37170"/>
<dbReference type="InterPro" id="IPR029025">
    <property type="entry name" value="T3SS_substrate_exporter_C"/>
</dbReference>
<evidence type="ECO:0000256" key="11">
    <source>
        <dbReference type="ARBA" id="ARBA00023225"/>
    </source>
</evidence>
<feature type="region of interest" description="Disordered" evidence="14">
    <location>
        <begin position="1"/>
        <end position="25"/>
    </location>
</feature>
<dbReference type="PRINTS" id="PR00950">
    <property type="entry name" value="TYPE3IMSPROT"/>
</dbReference>
<reference evidence="16 18" key="2">
    <citation type="submission" date="2018-10" db="EMBL/GenBank/DDBJ databases">
        <title>Genomic Encyclopedia of Type Strains, Phase IV (KMG-IV): sequencing the most valuable type-strain genomes for metagenomic binning, comparative biology and taxonomic classification.</title>
        <authorList>
            <person name="Goeker M."/>
        </authorList>
    </citation>
    <scope>NUCLEOTIDE SEQUENCE [LARGE SCALE GENOMIC DNA]</scope>
    <source>
        <strain evidence="16 18">DSM 19791</strain>
    </source>
</reference>
<keyword evidence="15" id="KW-0969">Cilium</keyword>
<evidence type="ECO:0000256" key="7">
    <source>
        <dbReference type="ARBA" id="ARBA00022795"/>
    </source>
</evidence>
<dbReference type="SUPFAM" id="SSF160544">
    <property type="entry name" value="EscU C-terminal domain-like"/>
    <property type="match status" value="1"/>
</dbReference>
<evidence type="ECO:0000256" key="12">
    <source>
        <dbReference type="ARBA" id="ARBA00025078"/>
    </source>
</evidence>
<evidence type="ECO:0000256" key="10">
    <source>
        <dbReference type="ARBA" id="ARBA00023136"/>
    </source>
</evidence>
<name>A0AAD1G2S9_SPHMI</name>
<keyword evidence="11 13" id="KW-1006">Bacterial flagellum protein export</keyword>
<organism evidence="15 17">
    <name type="scientific">Sphingosinicella microcystinivorans</name>
    <dbReference type="NCBI Taxonomy" id="335406"/>
    <lineage>
        <taxon>Bacteria</taxon>
        <taxon>Pseudomonadati</taxon>
        <taxon>Pseudomonadota</taxon>
        <taxon>Alphaproteobacteria</taxon>
        <taxon>Sphingomonadales</taxon>
        <taxon>Sphingosinicellaceae</taxon>
        <taxon>Sphingosinicella</taxon>
    </lineage>
</organism>
<dbReference type="InterPro" id="IPR006136">
    <property type="entry name" value="FlhB"/>
</dbReference>
<keyword evidence="15" id="KW-0966">Cell projection</keyword>
<evidence type="ECO:0000256" key="14">
    <source>
        <dbReference type="SAM" id="MobiDB-lite"/>
    </source>
</evidence>
<sequence length="375" mass="41035">MSDKPEKDQQTEAPTEKRKRDAAEKGDVLRSRELTTALVMLVGAGYLALAGGWMVSSLELMLKTGLVGLKQGGVNFQPAAATWALAKVVAFPLAGLLFTCFFAALVSQAVLGTFQFNMSLIAPKASRMNPMNWVKRTFGMQGLTELGKSILKVVLVGVIGWWMLSDYAREIASLGTQDVGNAIAHTGKLAVLFLLILSAALVVVAGVDIPLQAIQLMRKLKMSRQEIKDELKQTEGSPEVKMQVRRRQREATRNNMRAGMTQANVVLTNPTHFAVALRYDKTRDLAPVVVAKGKDLVAEVIRELAAENEVPVLSYPLLARAVFFTSKIGQEIRDDLYIAVAGVLAFVFSVERDRLTPPEIEVPEGARFDEKGQPL</sequence>
<protein>
    <recommendedName>
        <fullName evidence="3 13">Flagellar biosynthetic protein FlhB</fullName>
    </recommendedName>
</protein>
<evidence type="ECO:0000256" key="5">
    <source>
        <dbReference type="ARBA" id="ARBA00022475"/>
    </source>
</evidence>
<evidence type="ECO:0000256" key="3">
    <source>
        <dbReference type="ARBA" id="ARBA00021622"/>
    </source>
</evidence>
<dbReference type="RefSeq" id="WP_121052303.1">
    <property type="nucleotide sequence ID" value="NZ_AP018711.1"/>
</dbReference>
<evidence type="ECO:0000313" key="15">
    <source>
        <dbReference type="EMBL" id="BBE36059.1"/>
    </source>
</evidence>
<dbReference type="PANTHER" id="PTHR30531:SF12">
    <property type="entry name" value="FLAGELLAR BIOSYNTHETIC PROTEIN FLHB"/>
    <property type="match status" value="1"/>
</dbReference>
<dbReference type="GO" id="GO:0044780">
    <property type="term" value="P:bacterial-type flagellum assembly"/>
    <property type="evidence" value="ECO:0007669"/>
    <property type="project" value="InterPro"/>
</dbReference>
<accession>A0AAD1G2S9</accession>
<keyword evidence="4 13" id="KW-0813">Transport</keyword>
<evidence type="ECO:0000256" key="13">
    <source>
        <dbReference type="RuleBase" id="RU364091"/>
    </source>
</evidence>
<evidence type="ECO:0000256" key="1">
    <source>
        <dbReference type="ARBA" id="ARBA00004651"/>
    </source>
</evidence>
<gene>
    <name evidence="13 15" type="primary">flhB</name>
    <name evidence="16" type="ORF">DFR51_2895</name>
    <name evidence="15" type="ORF">SmB9_37170</name>
</gene>
<dbReference type="EMBL" id="RBWX01000009">
    <property type="protein sequence ID" value="RKS88247.1"/>
    <property type="molecule type" value="Genomic_DNA"/>
</dbReference>
<evidence type="ECO:0000313" key="16">
    <source>
        <dbReference type="EMBL" id="RKS88247.1"/>
    </source>
</evidence>
<dbReference type="Proteomes" id="UP000276029">
    <property type="component" value="Unassembled WGS sequence"/>
</dbReference>
<evidence type="ECO:0000256" key="8">
    <source>
        <dbReference type="ARBA" id="ARBA00022927"/>
    </source>
</evidence>
<evidence type="ECO:0000256" key="4">
    <source>
        <dbReference type="ARBA" id="ARBA00022448"/>
    </source>
</evidence>
<comment type="subcellular location">
    <subcellularLocation>
        <location evidence="1">Cell membrane</location>
        <topology evidence="1">Multi-pass membrane protein</topology>
    </subcellularLocation>
</comment>
<keyword evidence="5 13" id="KW-1003">Cell membrane</keyword>
<keyword evidence="15" id="KW-0282">Flagellum</keyword>
<dbReference type="GO" id="GO:0005886">
    <property type="term" value="C:plasma membrane"/>
    <property type="evidence" value="ECO:0007669"/>
    <property type="project" value="UniProtKB-SubCell"/>
</dbReference>
<keyword evidence="8 13" id="KW-0653">Protein transport</keyword>
<comment type="similarity">
    <text evidence="2 13">Belongs to the type III secretion exporter family.</text>
</comment>
<feature type="transmembrane region" description="Helical" evidence="13">
    <location>
        <begin position="34"/>
        <end position="55"/>
    </location>
</feature>
<dbReference type="AlphaFoldDB" id="A0AAD1G2S9"/>
<dbReference type="InterPro" id="IPR006135">
    <property type="entry name" value="T3SS_substrate_exporter"/>
</dbReference>
<keyword evidence="9 13" id="KW-1133">Transmembrane helix</keyword>
<evidence type="ECO:0000256" key="9">
    <source>
        <dbReference type="ARBA" id="ARBA00022989"/>
    </source>
</evidence>
<reference evidence="15 17" key="1">
    <citation type="submission" date="2018-06" db="EMBL/GenBank/DDBJ databases">
        <title>Complete Genome Sequence of the Microcystin-Degrading Bacterium Sphingosinicella microcystinivorans Strain B-9.</title>
        <authorList>
            <person name="Jin H."/>
            <person name="Nishizawa T."/>
            <person name="Guo Y."/>
            <person name="Nishizawa A."/>
            <person name="Park H."/>
            <person name="Kato H."/>
            <person name="Tsuji K."/>
            <person name="Harada K."/>
        </authorList>
    </citation>
    <scope>NUCLEOTIDE SEQUENCE [LARGE SCALE GENOMIC DNA]</scope>
    <source>
        <strain evidence="15 17">B9</strain>
    </source>
</reference>
<keyword evidence="18" id="KW-1185">Reference proteome</keyword>